<dbReference type="RefSeq" id="XP_020042158.1">
    <property type="nucleotide sequence ID" value="XM_020186569.1"/>
</dbReference>
<sequence length="114" mass="12764">MEGAWKNCSQINVLTVNLTFKDCKNNSFLFLFLSTEQPKGKTKSPKKEHSAPSKKQVKAKTEQAKEEVGAASTKKEIKEEKSGRTSSVMKDKELIKGKEVKVPAPIKEKDTFFS</sequence>
<evidence type="ECO:0000313" key="2">
    <source>
        <dbReference type="RefSeq" id="XP_020042158.1"/>
    </source>
</evidence>
<feature type="region of interest" description="Disordered" evidence="1">
    <location>
        <begin position="37"/>
        <end position="90"/>
    </location>
</feature>
<name>A0A8B7WE10_CASCN</name>
<reference evidence="2" key="1">
    <citation type="submission" date="2025-08" db="UniProtKB">
        <authorList>
            <consortium name="RefSeq"/>
        </authorList>
    </citation>
    <scope>IDENTIFICATION</scope>
    <source>
        <tissue evidence="2">Leukocyte</tissue>
    </source>
</reference>
<proteinExistence type="predicted"/>
<accession>A0A8B7WE10</accession>
<gene>
    <name evidence="2" type="primary">LOC109701156</name>
</gene>
<feature type="compositionally biased region" description="Basic and acidic residues" evidence="1">
    <location>
        <begin position="59"/>
        <end position="90"/>
    </location>
</feature>
<organism evidence="2">
    <name type="scientific">Castor canadensis</name>
    <name type="common">American beaver</name>
    <dbReference type="NCBI Taxonomy" id="51338"/>
    <lineage>
        <taxon>Eukaryota</taxon>
        <taxon>Metazoa</taxon>
        <taxon>Chordata</taxon>
        <taxon>Craniata</taxon>
        <taxon>Vertebrata</taxon>
        <taxon>Euteleostomi</taxon>
        <taxon>Mammalia</taxon>
        <taxon>Eutheria</taxon>
        <taxon>Euarchontoglires</taxon>
        <taxon>Glires</taxon>
        <taxon>Rodentia</taxon>
        <taxon>Castorimorpha</taxon>
        <taxon>Castoridae</taxon>
        <taxon>Castor</taxon>
    </lineage>
</organism>
<evidence type="ECO:0000256" key="1">
    <source>
        <dbReference type="SAM" id="MobiDB-lite"/>
    </source>
</evidence>
<protein>
    <submittedName>
        <fullName evidence="2">Triadin-like isoform X5</fullName>
    </submittedName>
</protein>
<dbReference type="AlphaFoldDB" id="A0A8B7WE10"/>